<dbReference type="Proteomes" id="UP001529510">
    <property type="component" value="Unassembled WGS sequence"/>
</dbReference>
<evidence type="ECO:0000313" key="2">
    <source>
        <dbReference type="Proteomes" id="UP001529510"/>
    </source>
</evidence>
<reference evidence="1 2" key="1">
    <citation type="submission" date="2024-05" db="EMBL/GenBank/DDBJ databases">
        <title>Genome sequencing and assembly of Indian major carp, Cirrhinus mrigala (Hamilton, 1822).</title>
        <authorList>
            <person name="Mohindra V."/>
            <person name="Chowdhury L.M."/>
            <person name="Lal K."/>
            <person name="Jena J.K."/>
        </authorList>
    </citation>
    <scope>NUCLEOTIDE SEQUENCE [LARGE SCALE GENOMIC DNA]</scope>
    <source>
        <strain evidence="1">CM1030</strain>
        <tissue evidence="1">Blood</tissue>
    </source>
</reference>
<evidence type="ECO:0000313" key="1">
    <source>
        <dbReference type="EMBL" id="KAL0195350.1"/>
    </source>
</evidence>
<name>A0ABD0RCR6_CIRMR</name>
<feature type="non-terminal residue" evidence="1">
    <location>
        <position position="1"/>
    </location>
</feature>
<dbReference type="EMBL" id="JAMKFB020000004">
    <property type="protein sequence ID" value="KAL0195350.1"/>
    <property type="molecule type" value="Genomic_DNA"/>
</dbReference>
<dbReference type="AlphaFoldDB" id="A0ABD0RCR6"/>
<comment type="caution">
    <text evidence="1">The sequence shown here is derived from an EMBL/GenBank/DDBJ whole genome shotgun (WGS) entry which is preliminary data.</text>
</comment>
<organism evidence="1 2">
    <name type="scientific">Cirrhinus mrigala</name>
    <name type="common">Mrigala</name>
    <dbReference type="NCBI Taxonomy" id="683832"/>
    <lineage>
        <taxon>Eukaryota</taxon>
        <taxon>Metazoa</taxon>
        <taxon>Chordata</taxon>
        <taxon>Craniata</taxon>
        <taxon>Vertebrata</taxon>
        <taxon>Euteleostomi</taxon>
        <taxon>Actinopterygii</taxon>
        <taxon>Neopterygii</taxon>
        <taxon>Teleostei</taxon>
        <taxon>Ostariophysi</taxon>
        <taxon>Cypriniformes</taxon>
        <taxon>Cyprinidae</taxon>
        <taxon>Labeoninae</taxon>
        <taxon>Labeonini</taxon>
        <taxon>Cirrhinus</taxon>
    </lineage>
</organism>
<accession>A0ABD0RCR6</accession>
<sequence>SIMPLLDLSWILEFYINLALQRSGSSFTMGVMEEEQCTFTEPVPVMAATPEPHRITAAIPEPLPVVASLPDPSNACQPRPESAFHKAPEISFQCEGSSTGSCQCRTFALKQRRIPRAVQVIGCNCNARKAVVHGQAMQYRVHYQRRYICSPRPSLLSV</sequence>
<feature type="non-terminal residue" evidence="1">
    <location>
        <position position="158"/>
    </location>
</feature>
<proteinExistence type="predicted"/>
<keyword evidence="2" id="KW-1185">Reference proteome</keyword>
<protein>
    <submittedName>
        <fullName evidence="1">Uncharacterized protein</fullName>
    </submittedName>
</protein>
<gene>
    <name evidence="1" type="ORF">M9458_008922</name>
</gene>